<dbReference type="CDD" id="cd00093">
    <property type="entry name" value="HTH_XRE"/>
    <property type="match status" value="1"/>
</dbReference>
<dbReference type="STRING" id="128403.WA1_10230"/>
<dbReference type="GO" id="GO:0003677">
    <property type="term" value="F:DNA binding"/>
    <property type="evidence" value="ECO:0007669"/>
    <property type="project" value="InterPro"/>
</dbReference>
<protein>
    <recommendedName>
        <fullName evidence="1">HTH cro/C1-type domain-containing protein</fullName>
    </recommendedName>
</protein>
<evidence type="ECO:0000259" key="1">
    <source>
        <dbReference type="PROSITE" id="PS50943"/>
    </source>
</evidence>
<dbReference type="OrthoDB" id="572992at2"/>
<keyword evidence="3" id="KW-1185">Reference proteome</keyword>
<dbReference type="InterPro" id="IPR001387">
    <property type="entry name" value="Cro/C1-type_HTH"/>
</dbReference>
<dbReference type="RefSeq" id="WP_017743907.1">
    <property type="nucleotide sequence ID" value="NZ_KQ976354.1"/>
</dbReference>
<dbReference type="Gene3D" id="1.10.260.40">
    <property type="entry name" value="lambda repressor-like DNA-binding domains"/>
    <property type="match status" value="1"/>
</dbReference>
<dbReference type="EMBL" id="ANNX02000053">
    <property type="protein sequence ID" value="KYC35097.1"/>
    <property type="molecule type" value="Genomic_DNA"/>
</dbReference>
<gene>
    <name evidence="2" type="ORF">WA1_10230</name>
</gene>
<comment type="caution">
    <text evidence="2">The sequence shown here is derived from an EMBL/GenBank/DDBJ whole genome shotgun (WGS) entry which is preliminary data.</text>
</comment>
<dbReference type="AlphaFoldDB" id="A0A139WRS4"/>
<reference evidence="2 3" key="1">
    <citation type="journal article" date="2013" name="Genome Biol. Evol.">
        <title>Genomes of Stigonematalean cyanobacteria (subsection V) and the evolution of oxygenic photosynthesis from prokaryotes to plastids.</title>
        <authorList>
            <person name="Dagan T."/>
            <person name="Roettger M."/>
            <person name="Stucken K."/>
            <person name="Landan G."/>
            <person name="Koch R."/>
            <person name="Major P."/>
            <person name="Gould S.B."/>
            <person name="Goremykin V.V."/>
            <person name="Rippka R."/>
            <person name="Tandeau de Marsac N."/>
            <person name="Gugger M."/>
            <person name="Lockhart P.J."/>
            <person name="Allen J.F."/>
            <person name="Brune I."/>
            <person name="Maus I."/>
            <person name="Puhler A."/>
            <person name="Martin W.F."/>
        </authorList>
    </citation>
    <scope>NUCLEOTIDE SEQUENCE [LARGE SCALE GENOMIC DNA]</scope>
    <source>
        <strain evidence="2 3">PCC 7110</strain>
    </source>
</reference>
<accession>A0A139WRS4</accession>
<evidence type="ECO:0000313" key="3">
    <source>
        <dbReference type="Proteomes" id="UP000076925"/>
    </source>
</evidence>
<dbReference type="Proteomes" id="UP000076925">
    <property type="component" value="Unassembled WGS sequence"/>
</dbReference>
<dbReference type="PROSITE" id="PS50943">
    <property type="entry name" value="HTH_CROC1"/>
    <property type="match status" value="1"/>
</dbReference>
<feature type="domain" description="HTH cro/C1-type" evidence="1">
    <location>
        <begin position="45"/>
        <end position="97"/>
    </location>
</feature>
<sequence length="115" mass="12914">MREERTTTNALRIIHQRYYQGKPERIAALQQARINDEVARKTNLLREEEGLSQSELAKLVGVATSVICQLEDADYEGDAIAMLNHIAAAFDKRVTIYLAPISDNLPKDLPTAQSF</sequence>
<proteinExistence type="predicted"/>
<dbReference type="InterPro" id="IPR010982">
    <property type="entry name" value="Lambda_DNA-bd_dom_sf"/>
</dbReference>
<evidence type="ECO:0000313" key="2">
    <source>
        <dbReference type="EMBL" id="KYC35097.1"/>
    </source>
</evidence>
<organism evidence="2 3">
    <name type="scientific">Scytonema hofmannii PCC 7110</name>
    <dbReference type="NCBI Taxonomy" id="128403"/>
    <lineage>
        <taxon>Bacteria</taxon>
        <taxon>Bacillati</taxon>
        <taxon>Cyanobacteriota</taxon>
        <taxon>Cyanophyceae</taxon>
        <taxon>Nostocales</taxon>
        <taxon>Scytonemataceae</taxon>
        <taxon>Scytonema</taxon>
    </lineage>
</organism>
<name>A0A139WRS4_9CYAN</name>
<dbReference type="SUPFAM" id="SSF47413">
    <property type="entry name" value="lambda repressor-like DNA-binding domains"/>
    <property type="match status" value="1"/>
</dbReference>